<dbReference type="EMBL" id="CP030941">
    <property type="protein sequence ID" value="UUP19298.1"/>
    <property type="molecule type" value="Genomic_DNA"/>
</dbReference>
<proteinExistence type="predicted"/>
<gene>
    <name evidence="1" type="ORF">NTH_03796</name>
</gene>
<organism evidence="1 2">
    <name type="scientific">Nitratireductor thuwali</name>
    <dbReference type="NCBI Taxonomy" id="2267699"/>
    <lineage>
        <taxon>Bacteria</taxon>
        <taxon>Pseudomonadati</taxon>
        <taxon>Pseudomonadota</taxon>
        <taxon>Alphaproteobacteria</taxon>
        <taxon>Hyphomicrobiales</taxon>
        <taxon>Phyllobacteriaceae</taxon>
        <taxon>Nitratireductor</taxon>
    </lineage>
</organism>
<name>A0ABY5MMT8_9HYPH</name>
<dbReference type="RefSeq" id="WP_338531469.1">
    <property type="nucleotide sequence ID" value="NZ_CP030941.1"/>
</dbReference>
<sequence length="86" mass="9667">MARSFRVDTIGKLIELNHSLTAHCFDPKCQHSSKLDLMELAWKLGPCHGYGADALEPKLRCTKCGGKRVGIKVDPQFMENLRRGIK</sequence>
<dbReference type="Proteomes" id="UP001342418">
    <property type="component" value="Chromosome"/>
</dbReference>
<accession>A0ABY5MMT8</accession>
<reference evidence="1 2" key="1">
    <citation type="submission" date="2018-07" db="EMBL/GenBank/DDBJ databases">
        <title>Genome sequence of Nitratireductor thuwali#1536.</title>
        <authorList>
            <person name="Michoud G."/>
            <person name="Merlino G."/>
            <person name="Sefrji F.O."/>
            <person name="Daffonchio D."/>
        </authorList>
    </citation>
    <scope>NUCLEOTIDE SEQUENCE [LARGE SCALE GENOMIC DNA]</scope>
    <source>
        <strain evidence="2">Nit1536</strain>
    </source>
</reference>
<evidence type="ECO:0000313" key="1">
    <source>
        <dbReference type="EMBL" id="UUP19298.1"/>
    </source>
</evidence>
<keyword evidence="2" id="KW-1185">Reference proteome</keyword>
<evidence type="ECO:0000313" key="2">
    <source>
        <dbReference type="Proteomes" id="UP001342418"/>
    </source>
</evidence>
<protein>
    <submittedName>
        <fullName evidence="1">Uncharacterized protein</fullName>
    </submittedName>
</protein>